<protein>
    <submittedName>
        <fullName evidence="1">Uncharacterized protein</fullName>
    </submittedName>
</protein>
<evidence type="ECO:0000313" key="1">
    <source>
        <dbReference type="EMBL" id="TNN55323.1"/>
    </source>
</evidence>
<proteinExistence type="predicted"/>
<sequence length="117" mass="12939">MLGLMAPNLWGLLSEAEKVNGGWTRMSITSAKLVDFDSDTVSSSASRKSMVGLSRAVVRFSAVAPGFLRPSILLPSRRKLGTDEFLWSTRRGVGRHSCFRGRLSVLKREEWAISVQL</sequence>
<name>A0A4Z2GRC7_9TELE</name>
<reference evidence="1 2" key="1">
    <citation type="submission" date="2019-03" db="EMBL/GenBank/DDBJ databases">
        <title>First draft genome of Liparis tanakae, snailfish: a comprehensive survey of snailfish specific genes.</title>
        <authorList>
            <person name="Kim W."/>
            <person name="Song I."/>
            <person name="Jeong J.-H."/>
            <person name="Kim D."/>
            <person name="Kim S."/>
            <person name="Ryu S."/>
            <person name="Song J.Y."/>
            <person name="Lee S.K."/>
        </authorList>
    </citation>
    <scope>NUCLEOTIDE SEQUENCE [LARGE SCALE GENOMIC DNA]</scope>
    <source>
        <tissue evidence="1">Muscle</tissue>
    </source>
</reference>
<accession>A0A4Z2GRC7</accession>
<dbReference type="AlphaFoldDB" id="A0A4Z2GRC7"/>
<keyword evidence="2" id="KW-1185">Reference proteome</keyword>
<evidence type="ECO:0000313" key="2">
    <source>
        <dbReference type="Proteomes" id="UP000314294"/>
    </source>
</evidence>
<dbReference type="Proteomes" id="UP000314294">
    <property type="component" value="Unassembled WGS sequence"/>
</dbReference>
<dbReference type="EMBL" id="SRLO01000459">
    <property type="protein sequence ID" value="TNN55323.1"/>
    <property type="molecule type" value="Genomic_DNA"/>
</dbReference>
<comment type="caution">
    <text evidence="1">The sequence shown here is derived from an EMBL/GenBank/DDBJ whole genome shotgun (WGS) entry which is preliminary data.</text>
</comment>
<organism evidence="1 2">
    <name type="scientific">Liparis tanakae</name>
    <name type="common">Tanaka's snailfish</name>
    <dbReference type="NCBI Taxonomy" id="230148"/>
    <lineage>
        <taxon>Eukaryota</taxon>
        <taxon>Metazoa</taxon>
        <taxon>Chordata</taxon>
        <taxon>Craniata</taxon>
        <taxon>Vertebrata</taxon>
        <taxon>Euteleostomi</taxon>
        <taxon>Actinopterygii</taxon>
        <taxon>Neopterygii</taxon>
        <taxon>Teleostei</taxon>
        <taxon>Neoteleostei</taxon>
        <taxon>Acanthomorphata</taxon>
        <taxon>Eupercaria</taxon>
        <taxon>Perciformes</taxon>
        <taxon>Cottioidei</taxon>
        <taxon>Cottales</taxon>
        <taxon>Liparidae</taxon>
        <taxon>Liparis</taxon>
    </lineage>
</organism>
<gene>
    <name evidence="1" type="ORF">EYF80_034455</name>
</gene>